<sequence>MKNQYTNKDLFTHAQQPHANSWLYRDSKLLSDGDRIEALRLCTNLALRRTLSNRHASDPAARACCRCAERPETAFHILQECESVSLVRQERHNFVARQVSRICREKNPEGLVVEKVYTSPSWVRLKPDIVLEVDKEVAIVDVAITWDSNEGILKQKCREKVEKHSLLKTLFSGRVVSFHWMAFGVRSMLCRDS</sequence>
<reference evidence="1 2" key="1">
    <citation type="journal article" date="2020" name="Cell">
        <title>Large-Scale Comparative Analyses of Tick Genomes Elucidate Their Genetic Diversity and Vector Capacities.</title>
        <authorList>
            <consortium name="Tick Genome and Microbiome Consortium (TIGMIC)"/>
            <person name="Jia N."/>
            <person name="Wang J."/>
            <person name="Shi W."/>
            <person name="Du L."/>
            <person name="Sun Y."/>
            <person name="Zhan W."/>
            <person name="Jiang J.F."/>
            <person name="Wang Q."/>
            <person name="Zhang B."/>
            <person name="Ji P."/>
            <person name="Bell-Sakyi L."/>
            <person name="Cui X.M."/>
            <person name="Yuan T.T."/>
            <person name="Jiang B.G."/>
            <person name="Yang W.F."/>
            <person name="Lam T.T."/>
            <person name="Chang Q.C."/>
            <person name="Ding S.J."/>
            <person name="Wang X.J."/>
            <person name="Zhu J.G."/>
            <person name="Ruan X.D."/>
            <person name="Zhao L."/>
            <person name="Wei J.T."/>
            <person name="Ye R.Z."/>
            <person name="Que T.C."/>
            <person name="Du C.H."/>
            <person name="Zhou Y.H."/>
            <person name="Cheng J.X."/>
            <person name="Dai P.F."/>
            <person name="Guo W.B."/>
            <person name="Han X.H."/>
            <person name="Huang E.J."/>
            <person name="Li L.F."/>
            <person name="Wei W."/>
            <person name="Gao Y.C."/>
            <person name="Liu J.Z."/>
            <person name="Shao H.Z."/>
            <person name="Wang X."/>
            <person name="Wang C.C."/>
            <person name="Yang T.C."/>
            <person name="Huo Q.B."/>
            <person name="Li W."/>
            <person name="Chen H.Y."/>
            <person name="Chen S.E."/>
            <person name="Zhou L.G."/>
            <person name="Ni X.B."/>
            <person name="Tian J.H."/>
            <person name="Sheng Y."/>
            <person name="Liu T."/>
            <person name="Pan Y.S."/>
            <person name="Xia L.Y."/>
            <person name="Li J."/>
            <person name="Zhao F."/>
            <person name="Cao W.C."/>
        </authorList>
    </citation>
    <scope>NUCLEOTIDE SEQUENCE [LARGE SCALE GENOMIC DNA]</scope>
    <source>
        <strain evidence="1">HaeL-2018</strain>
    </source>
</reference>
<evidence type="ECO:0008006" key="3">
    <source>
        <dbReference type="Google" id="ProtNLM"/>
    </source>
</evidence>
<organism evidence="1 2">
    <name type="scientific">Haemaphysalis longicornis</name>
    <name type="common">Bush tick</name>
    <dbReference type="NCBI Taxonomy" id="44386"/>
    <lineage>
        <taxon>Eukaryota</taxon>
        <taxon>Metazoa</taxon>
        <taxon>Ecdysozoa</taxon>
        <taxon>Arthropoda</taxon>
        <taxon>Chelicerata</taxon>
        <taxon>Arachnida</taxon>
        <taxon>Acari</taxon>
        <taxon>Parasitiformes</taxon>
        <taxon>Ixodida</taxon>
        <taxon>Ixodoidea</taxon>
        <taxon>Ixodidae</taxon>
        <taxon>Haemaphysalinae</taxon>
        <taxon>Haemaphysalis</taxon>
    </lineage>
</organism>
<dbReference type="AlphaFoldDB" id="A0A9J6G972"/>
<accession>A0A9J6G972</accession>
<protein>
    <recommendedName>
        <fullName evidence="3">Reverse transcriptase</fullName>
    </recommendedName>
</protein>
<comment type="caution">
    <text evidence="1">The sequence shown here is derived from an EMBL/GenBank/DDBJ whole genome shotgun (WGS) entry which is preliminary data.</text>
</comment>
<evidence type="ECO:0000313" key="2">
    <source>
        <dbReference type="Proteomes" id="UP000821853"/>
    </source>
</evidence>
<proteinExistence type="predicted"/>
<name>A0A9J6G972_HAELO</name>
<gene>
    <name evidence="1" type="ORF">HPB48_000787</name>
</gene>
<dbReference type="OrthoDB" id="6779578at2759"/>
<dbReference type="VEuPathDB" id="VectorBase:HLOH_054842"/>
<dbReference type="EMBL" id="JABSTR010000005">
    <property type="protein sequence ID" value="KAH9371739.1"/>
    <property type="molecule type" value="Genomic_DNA"/>
</dbReference>
<dbReference type="Proteomes" id="UP000821853">
    <property type="component" value="Chromosome 3"/>
</dbReference>
<evidence type="ECO:0000313" key="1">
    <source>
        <dbReference type="EMBL" id="KAH9371739.1"/>
    </source>
</evidence>
<keyword evidence="2" id="KW-1185">Reference proteome</keyword>